<organism evidence="3 4">
    <name type="scientific">Amylocarpus encephaloides</name>
    <dbReference type="NCBI Taxonomy" id="45428"/>
    <lineage>
        <taxon>Eukaryota</taxon>
        <taxon>Fungi</taxon>
        <taxon>Dikarya</taxon>
        <taxon>Ascomycota</taxon>
        <taxon>Pezizomycotina</taxon>
        <taxon>Leotiomycetes</taxon>
        <taxon>Helotiales</taxon>
        <taxon>Helotiales incertae sedis</taxon>
        <taxon>Amylocarpus</taxon>
    </lineage>
</organism>
<protein>
    <recommendedName>
        <fullName evidence="5">Transmembrane protein</fullName>
    </recommendedName>
</protein>
<evidence type="ECO:0000256" key="2">
    <source>
        <dbReference type="SAM" id="Phobius"/>
    </source>
</evidence>
<keyword evidence="2" id="KW-0812">Transmembrane</keyword>
<comment type="caution">
    <text evidence="3">The sequence shown here is derived from an EMBL/GenBank/DDBJ whole genome shotgun (WGS) entry which is preliminary data.</text>
</comment>
<keyword evidence="2" id="KW-0472">Membrane</keyword>
<accession>A0A9P8CC00</accession>
<proteinExistence type="predicted"/>
<gene>
    <name evidence="3" type="ORF">BJ875DRAFT_1711</name>
</gene>
<dbReference type="AlphaFoldDB" id="A0A9P8CC00"/>
<feature type="region of interest" description="Disordered" evidence="1">
    <location>
        <begin position="221"/>
        <end position="248"/>
    </location>
</feature>
<evidence type="ECO:0000313" key="4">
    <source>
        <dbReference type="Proteomes" id="UP000824998"/>
    </source>
</evidence>
<keyword evidence="4" id="KW-1185">Reference proteome</keyword>
<keyword evidence="2" id="KW-1133">Transmembrane helix</keyword>
<name>A0A9P8CC00_9HELO</name>
<dbReference type="OrthoDB" id="3536305at2759"/>
<reference evidence="3" key="1">
    <citation type="journal article" date="2021" name="IMA Fungus">
        <title>Genomic characterization of three marine fungi, including Emericellopsis atlantica sp. nov. with signatures of a generalist lifestyle and marine biomass degradation.</title>
        <authorList>
            <person name="Hagestad O.C."/>
            <person name="Hou L."/>
            <person name="Andersen J.H."/>
            <person name="Hansen E.H."/>
            <person name="Altermark B."/>
            <person name="Li C."/>
            <person name="Kuhnert E."/>
            <person name="Cox R.J."/>
            <person name="Crous P.W."/>
            <person name="Spatafora J.W."/>
            <person name="Lail K."/>
            <person name="Amirebrahimi M."/>
            <person name="Lipzen A."/>
            <person name="Pangilinan J."/>
            <person name="Andreopoulos W."/>
            <person name="Hayes R.D."/>
            <person name="Ng V."/>
            <person name="Grigoriev I.V."/>
            <person name="Jackson S.A."/>
            <person name="Sutton T.D.S."/>
            <person name="Dobson A.D.W."/>
            <person name="Rama T."/>
        </authorList>
    </citation>
    <scope>NUCLEOTIDE SEQUENCE</scope>
    <source>
        <strain evidence="3">TRa018bII</strain>
    </source>
</reference>
<evidence type="ECO:0008006" key="5">
    <source>
        <dbReference type="Google" id="ProtNLM"/>
    </source>
</evidence>
<evidence type="ECO:0000256" key="1">
    <source>
        <dbReference type="SAM" id="MobiDB-lite"/>
    </source>
</evidence>
<feature type="transmembrane region" description="Helical" evidence="2">
    <location>
        <begin position="90"/>
        <end position="108"/>
    </location>
</feature>
<feature type="transmembrane region" description="Helical" evidence="2">
    <location>
        <begin position="51"/>
        <end position="70"/>
    </location>
</feature>
<feature type="compositionally biased region" description="Basic and acidic residues" evidence="1">
    <location>
        <begin position="234"/>
        <end position="248"/>
    </location>
</feature>
<dbReference type="EMBL" id="MU251356">
    <property type="protein sequence ID" value="KAG9239746.1"/>
    <property type="molecule type" value="Genomic_DNA"/>
</dbReference>
<feature type="compositionally biased region" description="Low complexity" evidence="1">
    <location>
        <begin position="20"/>
        <end position="33"/>
    </location>
</feature>
<feature type="transmembrane region" description="Helical" evidence="2">
    <location>
        <begin position="169"/>
        <end position="188"/>
    </location>
</feature>
<feature type="region of interest" description="Disordered" evidence="1">
    <location>
        <begin position="13"/>
        <end position="37"/>
    </location>
</feature>
<dbReference type="Proteomes" id="UP000824998">
    <property type="component" value="Unassembled WGS sequence"/>
</dbReference>
<sequence>MAESRYSLLANDERPSLDSTTPGEGEETLLPGGFATTSPSRPFATSYHPTIWSRGLALILAIPAFIIFIVNGRKFSPSIVFLSFAIFRQVVVLGAHFITQVIVVRIEVVHPRLKAASAKAQEKWIKRGVSLLIDGGILIGLLASLAVVAHGIQTCHYYGRYSQCPEKSATAAVVLGFIAFGLLLNSILDFGVPSWVTLSVAVETPASGIVKLSTNVLYGETDDAEENGAPSTRETPDNTYRDHEDSTV</sequence>
<evidence type="ECO:0000313" key="3">
    <source>
        <dbReference type="EMBL" id="KAG9239746.1"/>
    </source>
</evidence>
<feature type="transmembrane region" description="Helical" evidence="2">
    <location>
        <begin position="129"/>
        <end position="149"/>
    </location>
</feature>